<gene>
    <name evidence="1" type="ORF">CCHLO57077_00016165</name>
</gene>
<accession>A0AA35PUQ0</accession>
<sequence>MYGDTVTYGPSTFSYDAPLSTTEWPTSACSLDTEVDITYCTEERISGSPGEAESTLYTATTSNFGDLRTNVTVTAGFEKTRAILGHFPPNADLS</sequence>
<evidence type="ECO:0000313" key="1">
    <source>
        <dbReference type="EMBL" id="CAI6071946.1"/>
    </source>
</evidence>
<dbReference type="EMBL" id="CABFNP030000642">
    <property type="protein sequence ID" value="CAI6071946.1"/>
    <property type="molecule type" value="Genomic_DNA"/>
</dbReference>
<proteinExistence type="predicted"/>
<dbReference type="Proteomes" id="UP001160390">
    <property type="component" value="Unassembled WGS sequence"/>
</dbReference>
<dbReference type="AlphaFoldDB" id="A0AA35PUQ0"/>
<organism evidence="1 2">
    <name type="scientific">Clonostachys chloroleuca</name>
    <dbReference type="NCBI Taxonomy" id="1926264"/>
    <lineage>
        <taxon>Eukaryota</taxon>
        <taxon>Fungi</taxon>
        <taxon>Dikarya</taxon>
        <taxon>Ascomycota</taxon>
        <taxon>Pezizomycotina</taxon>
        <taxon>Sordariomycetes</taxon>
        <taxon>Hypocreomycetidae</taxon>
        <taxon>Hypocreales</taxon>
        <taxon>Bionectriaceae</taxon>
        <taxon>Clonostachys</taxon>
    </lineage>
</organism>
<comment type="caution">
    <text evidence="1">The sequence shown here is derived from an EMBL/GenBank/DDBJ whole genome shotgun (WGS) entry which is preliminary data.</text>
</comment>
<evidence type="ECO:0000313" key="2">
    <source>
        <dbReference type="Proteomes" id="UP001160390"/>
    </source>
</evidence>
<reference evidence="1" key="1">
    <citation type="submission" date="2023-01" db="EMBL/GenBank/DDBJ databases">
        <authorList>
            <person name="Piombo E."/>
        </authorList>
    </citation>
    <scope>NUCLEOTIDE SEQUENCE</scope>
</reference>
<protein>
    <submittedName>
        <fullName evidence="1">Uncharacterized protein</fullName>
    </submittedName>
</protein>
<keyword evidence="2" id="KW-1185">Reference proteome</keyword>
<name>A0AA35PUQ0_9HYPO</name>